<accession>A0ABQ1X6H7</accession>
<evidence type="ECO:0000313" key="2">
    <source>
        <dbReference type="EMBL" id="GGG57706.1"/>
    </source>
</evidence>
<evidence type="ECO:0000256" key="1">
    <source>
        <dbReference type="SAM" id="MobiDB-lite"/>
    </source>
</evidence>
<reference evidence="3" key="1">
    <citation type="journal article" date="2019" name="Int. J. Syst. Evol. Microbiol.">
        <title>The Global Catalogue of Microorganisms (GCM) 10K type strain sequencing project: providing services to taxonomists for standard genome sequencing and annotation.</title>
        <authorList>
            <consortium name="The Broad Institute Genomics Platform"/>
            <consortium name="The Broad Institute Genome Sequencing Center for Infectious Disease"/>
            <person name="Wu L."/>
            <person name="Ma J."/>
        </authorList>
    </citation>
    <scope>NUCLEOTIDE SEQUENCE [LARGE SCALE GENOMIC DNA]</scope>
    <source>
        <strain evidence="3">CGMCC 1.12990</strain>
    </source>
</reference>
<sequence>MANEIEFYFPSPRPWGGGQRGGRQADGGSQSPGKAERGQGRPGGLQHNCPPQHKVAGGSRM</sequence>
<feature type="compositionally biased region" description="Gly residues" evidence="1">
    <location>
        <begin position="15"/>
        <end position="25"/>
    </location>
</feature>
<name>A0ABQ1X6H7_9BACT</name>
<organism evidence="2 3">
    <name type="scientific">Hymenobacter glacieicola</name>
    <dbReference type="NCBI Taxonomy" id="1562124"/>
    <lineage>
        <taxon>Bacteria</taxon>
        <taxon>Pseudomonadati</taxon>
        <taxon>Bacteroidota</taxon>
        <taxon>Cytophagia</taxon>
        <taxon>Cytophagales</taxon>
        <taxon>Hymenobacteraceae</taxon>
        <taxon>Hymenobacter</taxon>
    </lineage>
</organism>
<keyword evidence="3" id="KW-1185">Reference proteome</keyword>
<feature type="region of interest" description="Disordered" evidence="1">
    <location>
        <begin position="1"/>
        <end position="61"/>
    </location>
</feature>
<evidence type="ECO:0000313" key="3">
    <source>
        <dbReference type="Proteomes" id="UP000601361"/>
    </source>
</evidence>
<dbReference type="Proteomes" id="UP000601361">
    <property type="component" value="Unassembled WGS sequence"/>
</dbReference>
<gene>
    <name evidence="2" type="ORF">GCM10011378_37240</name>
</gene>
<dbReference type="EMBL" id="BMGS01000012">
    <property type="protein sequence ID" value="GGG57706.1"/>
    <property type="molecule type" value="Genomic_DNA"/>
</dbReference>
<comment type="caution">
    <text evidence="2">The sequence shown here is derived from an EMBL/GenBank/DDBJ whole genome shotgun (WGS) entry which is preliminary data.</text>
</comment>
<proteinExistence type="predicted"/>
<protein>
    <submittedName>
        <fullName evidence="2">Uncharacterized protein</fullName>
    </submittedName>
</protein>